<feature type="region of interest" description="Disordered" evidence="1">
    <location>
        <begin position="65"/>
        <end position="84"/>
    </location>
</feature>
<sequence>MSRLDLKNNIGAVISLPAANRSDPAVPVNGTGVDLTGYDGALVIIHAGTIGGTVNPSQTFEVQESDDNASFTPVADGDLDGTEPTVAAANDEQLHIIGYKGIKRYIRVSVTAKAGTTPALVSDAIVLRNRGRKLPLS</sequence>
<comment type="caution">
    <text evidence="2">The sequence shown here is derived from an EMBL/GenBank/DDBJ whole genome shotgun (WGS) entry which is preliminary data.</text>
</comment>
<evidence type="ECO:0000256" key="1">
    <source>
        <dbReference type="SAM" id="MobiDB-lite"/>
    </source>
</evidence>
<organism evidence="2 3">
    <name type="scientific">Acrocarpospora pleiomorpha</name>
    <dbReference type="NCBI Taxonomy" id="90975"/>
    <lineage>
        <taxon>Bacteria</taxon>
        <taxon>Bacillati</taxon>
        <taxon>Actinomycetota</taxon>
        <taxon>Actinomycetes</taxon>
        <taxon>Streptosporangiales</taxon>
        <taxon>Streptosporangiaceae</taxon>
        <taxon>Acrocarpospora</taxon>
    </lineage>
</organism>
<protein>
    <recommendedName>
        <fullName evidence="4">F5/8 type C domain-containing protein</fullName>
    </recommendedName>
</protein>
<dbReference type="OrthoDB" id="4211143at2"/>
<evidence type="ECO:0000313" key="2">
    <source>
        <dbReference type="EMBL" id="GES18174.1"/>
    </source>
</evidence>
<dbReference type="Gene3D" id="2.60.120.1110">
    <property type="match status" value="1"/>
</dbReference>
<accession>A0A5M3XAK7</accession>
<name>A0A5M3XAK7_9ACTN</name>
<evidence type="ECO:0008006" key="4">
    <source>
        <dbReference type="Google" id="ProtNLM"/>
    </source>
</evidence>
<gene>
    <name evidence="2" type="ORF">Aple_010690</name>
</gene>
<dbReference type="Proteomes" id="UP000377595">
    <property type="component" value="Unassembled WGS sequence"/>
</dbReference>
<dbReference type="EMBL" id="BLAF01000006">
    <property type="protein sequence ID" value="GES18174.1"/>
    <property type="molecule type" value="Genomic_DNA"/>
</dbReference>
<dbReference type="AlphaFoldDB" id="A0A5M3XAK7"/>
<proteinExistence type="predicted"/>
<evidence type="ECO:0000313" key="3">
    <source>
        <dbReference type="Proteomes" id="UP000377595"/>
    </source>
</evidence>
<keyword evidence="3" id="KW-1185">Reference proteome</keyword>
<reference evidence="2 3" key="1">
    <citation type="submission" date="2019-10" db="EMBL/GenBank/DDBJ databases">
        <title>Whole genome shotgun sequence of Acrocarpospora pleiomorpha NBRC 16267.</title>
        <authorList>
            <person name="Ichikawa N."/>
            <person name="Kimura A."/>
            <person name="Kitahashi Y."/>
            <person name="Komaki H."/>
            <person name="Oguchi A."/>
        </authorList>
    </citation>
    <scope>NUCLEOTIDE SEQUENCE [LARGE SCALE GENOMIC DNA]</scope>
    <source>
        <strain evidence="2 3">NBRC 16267</strain>
    </source>
</reference>
<dbReference type="RefSeq" id="WP_155343315.1">
    <property type="nucleotide sequence ID" value="NZ_BAAAHM010000017.1"/>
</dbReference>